<proteinExistence type="predicted"/>
<comment type="caution">
    <text evidence="1">The sequence shown here is derived from an EMBL/GenBank/DDBJ whole genome shotgun (WGS) entry which is preliminary data.</text>
</comment>
<dbReference type="Proteomes" id="UP000239068">
    <property type="component" value="Unassembled WGS sequence"/>
</dbReference>
<dbReference type="Pfam" id="PF13591">
    <property type="entry name" value="MerR_2"/>
    <property type="match status" value="1"/>
</dbReference>
<reference evidence="1 2" key="1">
    <citation type="submission" date="2016-12" db="EMBL/GenBank/DDBJ databases">
        <title>Trade-off between light-utilization and light-protection in marine flavobacteria.</title>
        <authorList>
            <person name="Kumagai Y."/>
            <person name="Yoshizawa S."/>
            <person name="Kogure K."/>
            <person name="Iwasaki W."/>
        </authorList>
    </citation>
    <scope>NUCLEOTIDE SEQUENCE [LARGE SCALE GENOMIC DNA]</scope>
    <source>
        <strain evidence="1 2">ATCC 43844</strain>
    </source>
</reference>
<name>A0A2S7WGX2_9FLAO</name>
<gene>
    <name evidence="1" type="ORF">BTO16_12325</name>
</gene>
<organism evidence="1 2">
    <name type="scientific">Polaribacter glomeratus</name>
    <dbReference type="NCBI Taxonomy" id="102"/>
    <lineage>
        <taxon>Bacteria</taxon>
        <taxon>Pseudomonadati</taxon>
        <taxon>Bacteroidota</taxon>
        <taxon>Flavobacteriia</taxon>
        <taxon>Flavobacteriales</taxon>
        <taxon>Flavobacteriaceae</taxon>
    </lineage>
</organism>
<accession>A0A2S7WGX2</accession>
<dbReference type="Gene3D" id="1.10.1660.10">
    <property type="match status" value="1"/>
</dbReference>
<evidence type="ECO:0000313" key="2">
    <source>
        <dbReference type="Proteomes" id="UP000239068"/>
    </source>
</evidence>
<keyword evidence="2" id="KW-1185">Reference proteome</keyword>
<dbReference type="EMBL" id="MSCM01000002">
    <property type="protein sequence ID" value="PQJ76666.1"/>
    <property type="molecule type" value="Genomic_DNA"/>
</dbReference>
<protein>
    <submittedName>
        <fullName evidence="1">MerR family transcriptional regulator</fullName>
    </submittedName>
</protein>
<dbReference type="AlphaFoldDB" id="A0A2S7WGX2"/>
<evidence type="ECO:0000313" key="1">
    <source>
        <dbReference type="EMBL" id="PQJ76666.1"/>
    </source>
</evidence>
<sequence>MMKTQNLISIAQFCEHYTIPASFIAALKEYELIEIVETNNEDYIKITHITEVEKMIRLHYELNINLEGVDVIYNLLNQVDSLKKEITHLQNKLHFYEHF</sequence>